<evidence type="ECO:0000313" key="8">
    <source>
        <dbReference type="EMBL" id="SBV98008.1"/>
    </source>
</evidence>
<keyword evidence="3 6" id="KW-0812">Transmembrane</keyword>
<keyword evidence="4 6" id="KW-1133">Transmembrane helix</keyword>
<sequence>MIFHWWHVLVVMFPMIPTLWSILHIWGHEFETPQQRALWLVLVVFLPCVGGIIYIFTGRKKVLGKVQN</sequence>
<dbReference type="GeneID" id="72381685"/>
<dbReference type="InterPro" id="IPR027379">
    <property type="entry name" value="CLS_N"/>
</dbReference>
<protein>
    <recommendedName>
        <fullName evidence="7">Cardiolipin synthase N-terminal domain-containing protein</fullName>
    </recommendedName>
</protein>
<reference evidence="8" key="1">
    <citation type="submission" date="2016-04" db="EMBL/GenBank/DDBJ databases">
        <authorList>
            <person name="Evans L.H."/>
            <person name="Alamgir A."/>
            <person name="Owens N."/>
            <person name="Weber N.D."/>
            <person name="Virtaneva K."/>
            <person name="Barbian K."/>
            <person name="Babar A."/>
            <person name="Rosenke K."/>
        </authorList>
    </citation>
    <scope>NUCLEOTIDE SEQUENCE</scope>
    <source>
        <strain evidence="8">92-2</strain>
    </source>
</reference>
<proteinExistence type="predicted"/>
<comment type="subcellular location">
    <subcellularLocation>
        <location evidence="1">Cell membrane</location>
        <topology evidence="1">Multi-pass membrane protein</topology>
    </subcellularLocation>
</comment>
<feature type="transmembrane region" description="Helical" evidence="6">
    <location>
        <begin position="6"/>
        <end position="26"/>
    </location>
</feature>
<dbReference type="AlphaFoldDB" id="A0A212JEZ6"/>
<keyword evidence="5 6" id="KW-0472">Membrane</keyword>
<feature type="domain" description="Cardiolipin synthase N-terminal" evidence="7">
    <location>
        <begin position="17"/>
        <end position="59"/>
    </location>
</feature>
<accession>A0A212JEZ6</accession>
<gene>
    <name evidence="8" type="ORF">KM92DES2_10999</name>
</gene>
<feature type="transmembrane region" description="Helical" evidence="6">
    <location>
        <begin position="38"/>
        <end position="56"/>
    </location>
</feature>
<dbReference type="RefSeq" id="WP_022657916.1">
    <property type="nucleotide sequence ID" value="NZ_CABUEN010000001.1"/>
</dbReference>
<evidence type="ECO:0000256" key="5">
    <source>
        <dbReference type="ARBA" id="ARBA00023136"/>
    </source>
</evidence>
<keyword evidence="2" id="KW-1003">Cell membrane</keyword>
<evidence type="ECO:0000256" key="3">
    <source>
        <dbReference type="ARBA" id="ARBA00022692"/>
    </source>
</evidence>
<dbReference type="Pfam" id="PF13396">
    <property type="entry name" value="PLDc_N"/>
    <property type="match status" value="1"/>
</dbReference>
<dbReference type="EMBL" id="FLUP01000001">
    <property type="protein sequence ID" value="SBV98008.1"/>
    <property type="molecule type" value="Genomic_DNA"/>
</dbReference>
<dbReference type="GO" id="GO:0005886">
    <property type="term" value="C:plasma membrane"/>
    <property type="evidence" value="ECO:0007669"/>
    <property type="project" value="UniProtKB-SubCell"/>
</dbReference>
<organism evidence="8">
    <name type="scientific">uncultured Desulfovibrio sp</name>
    <dbReference type="NCBI Taxonomy" id="167968"/>
    <lineage>
        <taxon>Bacteria</taxon>
        <taxon>Pseudomonadati</taxon>
        <taxon>Thermodesulfobacteriota</taxon>
        <taxon>Desulfovibrionia</taxon>
        <taxon>Desulfovibrionales</taxon>
        <taxon>Desulfovibrionaceae</taxon>
        <taxon>Desulfovibrio</taxon>
        <taxon>environmental samples</taxon>
    </lineage>
</organism>
<evidence type="ECO:0000256" key="2">
    <source>
        <dbReference type="ARBA" id="ARBA00022475"/>
    </source>
</evidence>
<name>A0A212JEZ6_9BACT</name>
<evidence type="ECO:0000259" key="7">
    <source>
        <dbReference type="Pfam" id="PF13396"/>
    </source>
</evidence>
<evidence type="ECO:0000256" key="6">
    <source>
        <dbReference type="SAM" id="Phobius"/>
    </source>
</evidence>
<evidence type="ECO:0000256" key="4">
    <source>
        <dbReference type="ARBA" id="ARBA00022989"/>
    </source>
</evidence>
<evidence type="ECO:0000256" key="1">
    <source>
        <dbReference type="ARBA" id="ARBA00004651"/>
    </source>
</evidence>